<evidence type="ECO:0000313" key="2">
    <source>
        <dbReference type="EMBL" id="SUV28829.1"/>
    </source>
</evidence>
<keyword evidence="1" id="KW-0732">Signal</keyword>
<organism evidence="2 3">
    <name type="scientific">Bacteroides eggerthii</name>
    <dbReference type="NCBI Taxonomy" id="28111"/>
    <lineage>
        <taxon>Bacteria</taxon>
        <taxon>Pseudomonadati</taxon>
        <taxon>Bacteroidota</taxon>
        <taxon>Bacteroidia</taxon>
        <taxon>Bacteroidales</taxon>
        <taxon>Bacteroidaceae</taxon>
        <taxon>Bacteroides</taxon>
    </lineage>
</organism>
<name>A0A380YJ05_9BACE</name>
<evidence type="ECO:0000313" key="3">
    <source>
        <dbReference type="Proteomes" id="UP000254424"/>
    </source>
</evidence>
<evidence type="ECO:0000256" key="1">
    <source>
        <dbReference type="SAM" id="SignalP"/>
    </source>
</evidence>
<feature type="chain" id="PRO_5016599518" description="Fimbrillin family protein" evidence="1">
    <location>
        <begin position="21"/>
        <end position="412"/>
    </location>
</feature>
<feature type="signal peptide" evidence="1">
    <location>
        <begin position="1"/>
        <end position="20"/>
    </location>
</feature>
<dbReference type="CDD" id="cd13120">
    <property type="entry name" value="BF2867_like_N"/>
    <property type="match status" value="1"/>
</dbReference>
<accession>A0A380YJ05</accession>
<dbReference type="Proteomes" id="UP000254424">
    <property type="component" value="Unassembled WGS sequence"/>
</dbReference>
<sequence>MKKNLWLLAAVLCMAACSQNEEIIAEQPTTEDDFESPDGQVVIQLGGGELNASASTTVTRAPITDANFIGTNVGVFALAVNNGTDVAATDWSTAAGALLNNIQGVIAVQTNSPGSEADAKKISLYRDGTSGAVYYYPVDNKYDYTFYGYSPYQATGATVTASQATVRFTFNGSQDIMWNKAAAPNIPEQSIFIDGSTDEKNSSVLTGYKAKYIRQLKYHHDLITTGGKNGDDYKWVPNINFTHLLTQFTFQVIAAKKQSEADKEAAQKLKVKNVRIKNHGTSATLNVIDGTLTWAGNESLSMLSIGTDNVATGTFTPSIAGDGGDKIGYLMAKPTDGTAALELEVTIEAPDAATSVPTEQTVTLQVNTPGGFKKGIIYNVQIGVYSMQEVMVDATLTEWQDFDGGNIDAPIE</sequence>
<dbReference type="RefSeq" id="WP_004289934.1">
    <property type="nucleotide sequence ID" value="NZ_CABKNQ010000019.1"/>
</dbReference>
<dbReference type="EMBL" id="UFSX01000001">
    <property type="protein sequence ID" value="SUV28829.1"/>
    <property type="molecule type" value="Genomic_DNA"/>
</dbReference>
<reference evidence="2 3" key="1">
    <citation type="submission" date="2018-06" db="EMBL/GenBank/DDBJ databases">
        <authorList>
            <consortium name="Pathogen Informatics"/>
            <person name="Doyle S."/>
        </authorList>
    </citation>
    <scope>NUCLEOTIDE SEQUENCE [LARGE SCALE GENOMIC DNA]</scope>
    <source>
        <strain evidence="2 3">NCTC11155</strain>
    </source>
</reference>
<dbReference type="OrthoDB" id="1046340at2"/>
<dbReference type="InterPro" id="IPR025049">
    <property type="entry name" value="Mfa-like_1"/>
</dbReference>
<dbReference type="AlphaFoldDB" id="A0A380YJ05"/>
<proteinExistence type="predicted"/>
<gene>
    <name evidence="2" type="ORF">NCTC11155_00786</name>
</gene>
<dbReference type="STRING" id="483216.BACEGG_01642"/>
<dbReference type="Pfam" id="PF13149">
    <property type="entry name" value="Mfa_like_1"/>
    <property type="match status" value="1"/>
</dbReference>
<dbReference type="GeneID" id="93070722"/>
<evidence type="ECO:0008006" key="4">
    <source>
        <dbReference type="Google" id="ProtNLM"/>
    </source>
</evidence>
<protein>
    <recommendedName>
        <fullName evidence="4">Fimbrillin family protein</fullName>
    </recommendedName>
</protein>